<protein>
    <submittedName>
        <fullName evidence="1">S8 family serine peptidase</fullName>
    </submittedName>
</protein>
<name>A0ABT3QWK0_9HYPH</name>
<dbReference type="EMBL" id="JAPEVI010000002">
    <property type="protein sequence ID" value="MCX2721320.1"/>
    <property type="molecule type" value="Genomic_DNA"/>
</dbReference>
<reference evidence="1 2" key="1">
    <citation type="journal article" date="2016" name="Int. J. Syst. Evol. Microbiol.">
        <title>Labrenzia salina sp. nov., isolated from the rhizosphere of the halophyte Arthrocnemum macrostachyum.</title>
        <authorList>
            <person name="Camacho M."/>
            <person name="Redondo-Gomez S."/>
            <person name="Rodriguez-Llorente I."/>
            <person name="Rohde M."/>
            <person name="Sproer C."/>
            <person name="Schumann P."/>
            <person name="Klenk H.P."/>
            <person name="Montero-Calasanz M.D.C."/>
        </authorList>
    </citation>
    <scope>NUCLEOTIDE SEQUENCE [LARGE SCALE GENOMIC DNA]</scope>
    <source>
        <strain evidence="1 2">DSM 29163</strain>
    </source>
</reference>
<gene>
    <name evidence="1" type="ORF">ON753_02720</name>
</gene>
<dbReference type="SUPFAM" id="SSF52743">
    <property type="entry name" value="Subtilisin-like"/>
    <property type="match status" value="1"/>
</dbReference>
<dbReference type="InterPro" id="IPR036852">
    <property type="entry name" value="Peptidase_S8/S53_dom_sf"/>
</dbReference>
<proteinExistence type="predicted"/>
<sequence length="712" mass="78638">MTDTGILGANDTLTPANYLGPYEAWNFGIGKPYAFPALRRDDISHLTALVEYPSPAWIDEEPDTLPSTERRTRLPTIWGKDAKIPLTFWPIVIENEAGQGVTLRQLDQCLCNAVQTTSVDEPRFRLAFPVASTAMHEEISRWPGDPDWSPDPKVIENCPAERTINVLAVIDDGIPFAHQNFRAADGERSRIEFCWLQSADKDPNAADPSVLFGREYTRETMENLIRDYGDDEDALYRAAGAASDLFELGSAINRHVTHGAHIMDVAAGYDARKPDVPPEETRLIAVQLPNTIAWDTSGFGKDMYMLSAVHYILERAERIGAGYGVTDIRVVINFSYGFSAGRHDGASELEAAINEIVIERRKLGRPTAIVLPSGNTFMDRLHGEITDQDFVENSFEFTWRIQPNDRTSSYLEIWFPENFDPADFTVHVEAPFGKATAALELKPASQYTFGDPRNFEIIRLNRTSAAGPIGQLSLDNHRRTHRRRVLVALAPSEPDDPDLPAAPAGDWRIRLSRNHDISLGHPPIFLWIQRDADPEAFRSGSRQSYLHDPAYRKYDDRGREAQSDEAGGPVRRFGTINGLATGATTLIVSGCRPSAETAWEITRPVPSGYSSAGKVGFGNAVGTVDCTARADRSNILPGRIAAGTRSGSYAMVQGTSVAAPLVARRIAEAFATSPDDKVRAAEKDNYLSLLDTILLQTDSEEDRARLGRCLVL</sequence>
<dbReference type="Gene3D" id="3.40.50.200">
    <property type="entry name" value="Peptidase S8/S53 domain"/>
    <property type="match status" value="1"/>
</dbReference>
<dbReference type="RefSeq" id="WP_265961023.1">
    <property type="nucleotide sequence ID" value="NZ_JAPEVI010000002.1"/>
</dbReference>
<dbReference type="Proteomes" id="UP001300261">
    <property type="component" value="Unassembled WGS sequence"/>
</dbReference>
<accession>A0ABT3QWK0</accession>
<comment type="caution">
    <text evidence="1">The sequence shown here is derived from an EMBL/GenBank/DDBJ whole genome shotgun (WGS) entry which is preliminary data.</text>
</comment>
<keyword evidence="2" id="KW-1185">Reference proteome</keyword>
<evidence type="ECO:0000313" key="1">
    <source>
        <dbReference type="EMBL" id="MCX2721320.1"/>
    </source>
</evidence>
<organism evidence="1 2">
    <name type="scientific">Roseibium salinum</name>
    <dbReference type="NCBI Taxonomy" id="1604349"/>
    <lineage>
        <taxon>Bacteria</taxon>
        <taxon>Pseudomonadati</taxon>
        <taxon>Pseudomonadota</taxon>
        <taxon>Alphaproteobacteria</taxon>
        <taxon>Hyphomicrobiales</taxon>
        <taxon>Stappiaceae</taxon>
        <taxon>Roseibium</taxon>
    </lineage>
</organism>
<evidence type="ECO:0000313" key="2">
    <source>
        <dbReference type="Proteomes" id="UP001300261"/>
    </source>
</evidence>